<keyword evidence="5" id="KW-1208">Phospholipid metabolism</keyword>
<feature type="domain" description="Phospholipid/glycerol acyltransferase" evidence="8">
    <location>
        <begin position="132"/>
        <end position="254"/>
    </location>
</feature>
<dbReference type="Bgee" id="ENSELUG00000007674">
    <property type="expression patterns" value="Expressed in muscle tissue and 15 other cell types or tissues"/>
</dbReference>
<dbReference type="SMART" id="SM00563">
    <property type="entry name" value="PlsC"/>
    <property type="match status" value="1"/>
</dbReference>
<dbReference type="InParanoid" id="A0A3P8ZNY2"/>
<dbReference type="InterPro" id="IPR032098">
    <property type="entry name" value="Acyltransf_C"/>
</dbReference>
<dbReference type="SUPFAM" id="SSF69593">
    <property type="entry name" value="Glycerol-3-phosphate (1)-acyltransferase"/>
    <property type="match status" value="1"/>
</dbReference>
<protein>
    <recommendedName>
        <fullName evidence="8">Phospholipid/glycerol acyltransferase domain-containing protein</fullName>
    </recommendedName>
</protein>
<evidence type="ECO:0000256" key="6">
    <source>
        <dbReference type="ARBA" id="ARBA00023315"/>
    </source>
</evidence>
<dbReference type="CDD" id="cd07990">
    <property type="entry name" value="LPLAT_LCLAT1-like"/>
    <property type="match status" value="1"/>
</dbReference>
<dbReference type="GO" id="GO:0005783">
    <property type="term" value="C:endoplasmic reticulum"/>
    <property type="evidence" value="ECO:0007669"/>
    <property type="project" value="TreeGrafter"/>
</dbReference>
<evidence type="ECO:0000256" key="1">
    <source>
        <dbReference type="ARBA" id="ARBA00008655"/>
    </source>
</evidence>
<dbReference type="Proteomes" id="UP000265140">
    <property type="component" value="Chromosome 15"/>
</dbReference>
<dbReference type="GO" id="GO:0036149">
    <property type="term" value="P:phosphatidylinositol acyl-chain remodeling"/>
    <property type="evidence" value="ECO:0007669"/>
    <property type="project" value="TreeGrafter"/>
</dbReference>
<keyword evidence="10" id="KW-1185">Reference proteome</keyword>
<dbReference type="CTD" id="253558"/>
<dbReference type="Ensembl" id="ENSELUT00000008292.3">
    <property type="protein sequence ID" value="ENSELUP00000030451.3"/>
    <property type="gene ID" value="ENSELUG00000007674.3"/>
</dbReference>
<dbReference type="STRING" id="8010.ENSELUP00000030451"/>
<keyword evidence="6" id="KW-0012">Acyltransferase</keyword>
<dbReference type="GO" id="GO:0008654">
    <property type="term" value="P:phospholipid biosynthetic process"/>
    <property type="evidence" value="ECO:0007669"/>
    <property type="project" value="UniProtKB-KW"/>
</dbReference>
<dbReference type="PANTHER" id="PTHR10983">
    <property type="entry name" value="1-ACYLGLYCEROL-3-PHOSPHATE ACYLTRANSFERASE-RELATED"/>
    <property type="match status" value="1"/>
</dbReference>
<evidence type="ECO:0000256" key="2">
    <source>
        <dbReference type="ARBA" id="ARBA00022516"/>
    </source>
</evidence>
<keyword evidence="7" id="KW-1133">Transmembrane helix</keyword>
<dbReference type="Pfam" id="PF16076">
    <property type="entry name" value="Acyltransf_C"/>
    <property type="match status" value="1"/>
</dbReference>
<dbReference type="InterPro" id="IPR002123">
    <property type="entry name" value="Plipid/glycerol_acylTrfase"/>
</dbReference>
<dbReference type="Pfam" id="PF01553">
    <property type="entry name" value="Acyltransferase"/>
    <property type="match status" value="1"/>
</dbReference>
<dbReference type="GO" id="GO:0016746">
    <property type="term" value="F:acyltransferase activity"/>
    <property type="evidence" value="ECO:0007669"/>
    <property type="project" value="UniProtKB-KW"/>
</dbReference>
<dbReference type="OMA" id="VANHVAW"/>
<dbReference type="RefSeq" id="XP_010877030.1">
    <property type="nucleotide sequence ID" value="XM_010878728.5"/>
</dbReference>
<evidence type="ECO:0000256" key="5">
    <source>
        <dbReference type="ARBA" id="ARBA00023264"/>
    </source>
</evidence>
<reference evidence="10" key="1">
    <citation type="journal article" date="2014" name="PLoS ONE">
        <title>The genome and linkage map of the northern pike (Esox lucius): conserved synteny revealed between the salmonid sister group and the Neoteleostei.</title>
        <authorList>
            <person name="Rondeau E.B."/>
            <person name="Minkley D.R."/>
            <person name="Leong J.S."/>
            <person name="Messmer A.M."/>
            <person name="Jantzen J.R."/>
            <person name="von Schalburg K.R."/>
            <person name="Lemon C."/>
            <person name="Bird N.H."/>
            <person name="Koop B.F."/>
        </authorList>
    </citation>
    <scope>NUCLEOTIDE SEQUENCE</scope>
</reference>
<sequence>MSNVPAQFLLRPGIGYKYPGWKHHNQHIPPMQMQNTGQSGHLFWVFKESTTGMAVSVRGLYFVVTLFLGSFFGSIFMLGPVLPLMLLSPAWYRWITDRIVATWLTLPVALLELVFGVKVVITGDGFVPGERSVIIMNHRTRLDWMFLWCCLLRYSYLRLEKICLKAALKAVPGFGWAMQVACFIFIKRRWEEDRSHMENMLDYFCDIKEPLQLLLFPEGTDLTEYTRARSDEFAEKNGLPKFEYVLHPRTTGFTFIVDTLRKGDNLDAVHDITVAYPKNIPQTERHLILGQFPREIHFHVRRYEASDLPTSPSELQAWTQERWAEKEVRLRDFYASEPRGFDREGVCRVPPCKTELRVALIKAASLFYWSFFIALSFAGLWLWAPLRLYFLGMMGIYFGQQKLIGGLELLELACHRYWMSVTGDGKKKVVDGKGKKE</sequence>
<dbReference type="AlphaFoldDB" id="A0A3P8ZNY2"/>
<dbReference type="GeneTree" id="ENSGT00950000182836"/>
<feature type="transmembrane region" description="Helical" evidence="7">
    <location>
        <begin position="366"/>
        <end position="384"/>
    </location>
</feature>
<dbReference type="KEGG" id="els:105015520"/>
<comment type="similarity">
    <text evidence="1">Belongs to the 1-acyl-sn-glycerol-3-phosphate acyltransferase family.</text>
</comment>
<organism evidence="9 10">
    <name type="scientific">Esox lucius</name>
    <name type="common">Northern pike</name>
    <dbReference type="NCBI Taxonomy" id="8010"/>
    <lineage>
        <taxon>Eukaryota</taxon>
        <taxon>Metazoa</taxon>
        <taxon>Chordata</taxon>
        <taxon>Craniata</taxon>
        <taxon>Vertebrata</taxon>
        <taxon>Euteleostomi</taxon>
        <taxon>Actinopterygii</taxon>
        <taxon>Neopterygii</taxon>
        <taxon>Teleostei</taxon>
        <taxon>Protacanthopterygii</taxon>
        <taxon>Esociformes</taxon>
        <taxon>Esocidae</taxon>
        <taxon>Esox</taxon>
    </lineage>
</organism>
<dbReference type="FunCoup" id="A0A3P8ZNY2">
    <property type="interactions" value="939"/>
</dbReference>
<gene>
    <name evidence="9" type="primary">LCLAT1</name>
</gene>
<evidence type="ECO:0000259" key="8">
    <source>
        <dbReference type="SMART" id="SM00563"/>
    </source>
</evidence>
<name>A0A3P8ZNY2_ESOLU</name>
<feature type="transmembrane region" description="Helical" evidence="7">
    <location>
        <begin position="59"/>
        <end position="79"/>
    </location>
</feature>
<reference evidence="9" key="2">
    <citation type="submission" date="2020-02" db="EMBL/GenBank/DDBJ databases">
        <title>Esox lucius (northern pike) genome, fEsoLuc1, primary haplotype.</title>
        <authorList>
            <person name="Myers G."/>
            <person name="Karagic N."/>
            <person name="Meyer A."/>
            <person name="Pippel M."/>
            <person name="Reichard M."/>
            <person name="Winkler S."/>
            <person name="Tracey A."/>
            <person name="Sims Y."/>
            <person name="Howe K."/>
            <person name="Rhie A."/>
            <person name="Formenti G."/>
            <person name="Durbin R."/>
            <person name="Fedrigo O."/>
            <person name="Jarvis E.D."/>
        </authorList>
    </citation>
    <scope>NUCLEOTIDE SEQUENCE [LARGE SCALE GENOMIC DNA]</scope>
</reference>
<evidence type="ECO:0000256" key="3">
    <source>
        <dbReference type="ARBA" id="ARBA00022679"/>
    </source>
</evidence>
<keyword evidence="4" id="KW-0443">Lipid metabolism</keyword>
<dbReference type="PANTHER" id="PTHR10983:SF16">
    <property type="entry name" value="LYSOCARDIOLIPIN ACYLTRANSFERASE 1"/>
    <property type="match status" value="1"/>
</dbReference>
<reference evidence="9" key="3">
    <citation type="submission" date="2025-08" db="UniProtKB">
        <authorList>
            <consortium name="Ensembl"/>
        </authorList>
    </citation>
    <scope>IDENTIFICATION</scope>
</reference>
<evidence type="ECO:0000313" key="9">
    <source>
        <dbReference type="Ensembl" id="ENSELUP00000030451.3"/>
    </source>
</evidence>
<feature type="transmembrane region" description="Helical" evidence="7">
    <location>
        <begin position="99"/>
        <end position="121"/>
    </location>
</feature>
<keyword evidence="4" id="KW-0594">Phospholipid biosynthesis</keyword>
<keyword evidence="3" id="KW-0808">Transferase</keyword>
<keyword evidence="7" id="KW-0812">Transmembrane</keyword>
<evidence type="ECO:0000256" key="4">
    <source>
        <dbReference type="ARBA" id="ARBA00023209"/>
    </source>
</evidence>
<dbReference type="GeneID" id="105015520"/>
<accession>A0A3P8ZNY2</accession>
<evidence type="ECO:0000256" key="7">
    <source>
        <dbReference type="SAM" id="Phobius"/>
    </source>
</evidence>
<reference evidence="9" key="4">
    <citation type="submission" date="2025-09" db="UniProtKB">
        <authorList>
            <consortium name="Ensembl"/>
        </authorList>
    </citation>
    <scope>IDENTIFICATION</scope>
</reference>
<keyword evidence="2" id="KW-0444">Lipid biosynthesis</keyword>
<proteinExistence type="inferred from homology"/>
<dbReference type="OrthoDB" id="186786at2759"/>
<keyword evidence="7" id="KW-0472">Membrane</keyword>
<evidence type="ECO:0000313" key="10">
    <source>
        <dbReference type="Proteomes" id="UP000265140"/>
    </source>
</evidence>